<dbReference type="GeneID" id="29556345"/>
<evidence type="ECO:0000313" key="1">
    <source>
        <dbReference type="EMBL" id="GBQ77269.1"/>
    </source>
</evidence>
<proteinExistence type="predicted"/>
<accession>A0ABQ0PS51</accession>
<sequence length="406" mass="45141">MHATVPSAFSNAEAYLNALHARMGETEFSRVVSYLSARLNVDVTRAGLKPSARVFLSGLLDKLRISCSRTLRVQLTTRECEELLGLGSTSCTEARNALIEAGLVERDGNSLDLSPWAMQVMQFMPSLPDGNRALSEKSPFSVDLVNSITITNKLNTKEEGTENETSTKTLTPEEILHEAREAISLSPRLLSALTKKTGRDMMYSSFDELVVAIGSVLDQFLPLHKGVARLWDRAISRHGHVAILALIAALEDTSVRCTERWFRAFVEGMGAFAAFADIKPNLARVRAERDAKIKAAEAQQRLDERGELTRKRGEAADIIREQAEKIFVELEKQDEFSGDYMLPMACVRSIRLWFDDEGQSHILLVDLYQNTREKMIKSVANILADRLNIPNKNVGIGNRPGAIPLL</sequence>
<reference evidence="1" key="1">
    <citation type="submission" date="2013-04" db="EMBL/GenBank/DDBJ databases">
        <title>The genome sequencing project of 58 acetic acid bacteria.</title>
        <authorList>
            <person name="Okamoto-Kainuma A."/>
            <person name="Ishikawa M."/>
            <person name="Umino S."/>
            <person name="Koizumi Y."/>
            <person name="Shiwa Y."/>
            <person name="Yoshikawa H."/>
            <person name="Matsutani M."/>
            <person name="Matsushita K."/>
        </authorList>
    </citation>
    <scope>NUCLEOTIDE SEQUENCE</scope>
    <source>
        <strain evidence="1">DSM 14337</strain>
    </source>
</reference>
<dbReference type="Proteomes" id="UP001065047">
    <property type="component" value="Unassembled WGS sequence"/>
</dbReference>
<keyword evidence="2" id="KW-1185">Reference proteome</keyword>
<organism evidence="1 2">
    <name type="scientific">Acetobacter malorum DSM 14337</name>
    <dbReference type="NCBI Taxonomy" id="1307910"/>
    <lineage>
        <taxon>Bacteria</taxon>
        <taxon>Pseudomonadati</taxon>
        <taxon>Pseudomonadota</taxon>
        <taxon>Alphaproteobacteria</taxon>
        <taxon>Acetobacterales</taxon>
        <taxon>Acetobacteraceae</taxon>
        <taxon>Acetobacter</taxon>
    </lineage>
</organism>
<protein>
    <submittedName>
        <fullName evidence="1">Uncharacterized protein</fullName>
    </submittedName>
</protein>
<evidence type="ECO:0000313" key="2">
    <source>
        <dbReference type="Proteomes" id="UP001065047"/>
    </source>
</evidence>
<name>A0ABQ0PS51_9PROT</name>
<dbReference type="EMBL" id="BAPF01000006">
    <property type="protein sequence ID" value="GBQ77269.1"/>
    <property type="molecule type" value="Genomic_DNA"/>
</dbReference>
<dbReference type="RefSeq" id="WP_156476833.1">
    <property type="nucleotide sequence ID" value="NZ_BAPF01000006.1"/>
</dbReference>
<gene>
    <name evidence="1" type="ORF">AA14337_0768</name>
</gene>
<comment type="caution">
    <text evidence="1">The sequence shown here is derived from an EMBL/GenBank/DDBJ whole genome shotgun (WGS) entry which is preliminary data.</text>
</comment>